<keyword evidence="2" id="KW-1185">Reference proteome</keyword>
<evidence type="ECO:0000256" key="1">
    <source>
        <dbReference type="SAM" id="MobiDB-lite"/>
    </source>
</evidence>
<protein>
    <submittedName>
        <fullName evidence="3">Uncharacterized protein</fullName>
    </submittedName>
</protein>
<feature type="compositionally biased region" description="Polar residues" evidence="1">
    <location>
        <begin position="20"/>
        <end position="38"/>
    </location>
</feature>
<sequence>MSKQSLIHSFFTKTPDSDTADSFCTHSGSTSLATSHASGTLPMHHNDTLEVQLGEKGECDGPSLPNTTSLEIDTTEFDKNKDTETANKDNETAKCDSPVQKGILPFDPGNFLDNRSKVTTQEKIAILQCIPLKGVAKNKL</sequence>
<dbReference type="AlphaFoldDB" id="A0A7E4ZSE0"/>
<dbReference type="Proteomes" id="UP000492821">
    <property type="component" value="Unassembled WGS sequence"/>
</dbReference>
<reference evidence="3" key="2">
    <citation type="submission" date="2020-10" db="UniProtKB">
        <authorList>
            <consortium name="WormBaseParasite"/>
        </authorList>
    </citation>
    <scope>IDENTIFICATION</scope>
</reference>
<feature type="compositionally biased region" description="Polar residues" evidence="1">
    <location>
        <begin position="1"/>
        <end position="14"/>
    </location>
</feature>
<feature type="region of interest" description="Disordered" evidence="1">
    <location>
        <begin position="1"/>
        <end position="100"/>
    </location>
</feature>
<name>A0A7E4ZSE0_PANRE</name>
<feature type="compositionally biased region" description="Basic and acidic residues" evidence="1">
    <location>
        <begin position="44"/>
        <end position="59"/>
    </location>
</feature>
<accession>A0A7E4ZSE0</accession>
<dbReference type="WBParaSite" id="Pan_g1436.t1">
    <property type="protein sequence ID" value="Pan_g1436.t1"/>
    <property type="gene ID" value="Pan_g1436"/>
</dbReference>
<proteinExistence type="predicted"/>
<evidence type="ECO:0000313" key="2">
    <source>
        <dbReference type="Proteomes" id="UP000492821"/>
    </source>
</evidence>
<feature type="compositionally biased region" description="Basic and acidic residues" evidence="1">
    <location>
        <begin position="76"/>
        <end position="94"/>
    </location>
</feature>
<organism evidence="2 3">
    <name type="scientific">Panagrellus redivivus</name>
    <name type="common">Microworm</name>
    <dbReference type="NCBI Taxonomy" id="6233"/>
    <lineage>
        <taxon>Eukaryota</taxon>
        <taxon>Metazoa</taxon>
        <taxon>Ecdysozoa</taxon>
        <taxon>Nematoda</taxon>
        <taxon>Chromadorea</taxon>
        <taxon>Rhabditida</taxon>
        <taxon>Tylenchina</taxon>
        <taxon>Panagrolaimomorpha</taxon>
        <taxon>Panagrolaimoidea</taxon>
        <taxon>Panagrolaimidae</taxon>
        <taxon>Panagrellus</taxon>
    </lineage>
</organism>
<evidence type="ECO:0000313" key="3">
    <source>
        <dbReference type="WBParaSite" id="Pan_g1436.t1"/>
    </source>
</evidence>
<reference evidence="2" key="1">
    <citation type="journal article" date="2013" name="Genetics">
        <title>The draft genome and transcriptome of Panagrellus redivivus are shaped by the harsh demands of a free-living lifestyle.</title>
        <authorList>
            <person name="Srinivasan J."/>
            <person name="Dillman A.R."/>
            <person name="Macchietto M.G."/>
            <person name="Heikkinen L."/>
            <person name="Lakso M."/>
            <person name="Fracchia K.M."/>
            <person name="Antoshechkin I."/>
            <person name="Mortazavi A."/>
            <person name="Wong G."/>
            <person name="Sternberg P.W."/>
        </authorList>
    </citation>
    <scope>NUCLEOTIDE SEQUENCE [LARGE SCALE GENOMIC DNA]</scope>
    <source>
        <strain evidence="2">MT8872</strain>
    </source>
</reference>